<evidence type="ECO:0000259" key="9">
    <source>
        <dbReference type="PROSITE" id="PS52029"/>
    </source>
</evidence>
<dbReference type="GO" id="GO:0016740">
    <property type="term" value="F:transferase activity"/>
    <property type="evidence" value="ECO:0007669"/>
    <property type="project" value="UniProtKB-KW"/>
</dbReference>
<dbReference type="GO" id="GO:0004180">
    <property type="term" value="F:carboxypeptidase activity"/>
    <property type="evidence" value="ECO:0007669"/>
    <property type="project" value="UniProtKB-ARBA"/>
</dbReference>
<evidence type="ECO:0000256" key="2">
    <source>
        <dbReference type="ARBA" id="ARBA00005992"/>
    </source>
</evidence>
<dbReference type="GO" id="GO:0008360">
    <property type="term" value="P:regulation of cell shape"/>
    <property type="evidence" value="ECO:0007669"/>
    <property type="project" value="UniProtKB-UniRule"/>
</dbReference>
<dbReference type="GO" id="GO:0071555">
    <property type="term" value="P:cell wall organization"/>
    <property type="evidence" value="ECO:0007669"/>
    <property type="project" value="UniProtKB-UniRule"/>
</dbReference>
<evidence type="ECO:0000256" key="4">
    <source>
        <dbReference type="ARBA" id="ARBA00022960"/>
    </source>
</evidence>
<feature type="active site" description="Nucleophile" evidence="7">
    <location>
        <position position="153"/>
    </location>
</feature>
<keyword evidence="5 7" id="KW-0573">Peptidoglycan synthesis</keyword>
<dbReference type="AlphaFoldDB" id="A0A1G7J8I8"/>
<comment type="pathway">
    <text evidence="1 7">Cell wall biogenesis; peptidoglycan biosynthesis.</text>
</comment>
<keyword evidence="3" id="KW-0808">Transferase</keyword>
<sequence length="235" mass="26966">MPKLLVVMALLFLMVTGHKTNLPDSKRASDARAKVWPQLQKELTGKGFNTYGSIYIRVFKDIEQMEIWVKLGSKYKLFKTYDVCYYSGGLGPKTKTGDGKSPEGFYTIEPKQLNPVSNYYLAINVGYPNKVEQLKGYTGDAIMVHGHCASIGCYAMTNPKIEEIYTLVYQSLAAGQQKIHLDIFPFKMDEDHLKFYAAYKQDAFWRTMKPGYELFEKKHIPADYEVKGKEYAFKR</sequence>
<dbReference type="Proteomes" id="UP000199072">
    <property type="component" value="Unassembled WGS sequence"/>
</dbReference>
<name>A0A1G7J8I8_9SPHI</name>
<protein>
    <submittedName>
        <fullName evidence="10">Murein L,D-transpeptidase YafK</fullName>
    </submittedName>
</protein>
<dbReference type="InterPro" id="IPR038063">
    <property type="entry name" value="Transpep_catalytic_dom"/>
</dbReference>
<dbReference type="CDD" id="cd16913">
    <property type="entry name" value="YkuD_like"/>
    <property type="match status" value="1"/>
</dbReference>
<dbReference type="GO" id="GO:0009252">
    <property type="term" value="P:peptidoglycan biosynthetic process"/>
    <property type="evidence" value="ECO:0007669"/>
    <property type="project" value="UniProtKB-UniPathway"/>
</dbReference>
<dbReference type="PROSITE" id="PS52029">
    <property type="entry name" value="LD_TPASE"/>
    <property type="match status" value="1"/>
</dbReference>
<evidence type="ECO:0000256" key="7">
    <source>
        <dbReference type="PROSITE-ProRule" id="PRU01373"/>
    </source>
</evidence>
<feature type="chain" id="PRO_5011769797" evidence="8">
    <location>
        <begin position="20"/>
        <end position="235"/>
    </location>
</feature>
<comment type="similarity">
    <text evidence="2">Belongs to the YkuD family.</text>
</comment>
<gene>
    <name evidence="10" type="ORF">SAMN05216464_11497</name>
</gene>
<accession>A0A1G7J8I8</accession>
<feature type="active site" description="Proton donor/acceptor" evidence="7">
    <location>
        <position position="145"/>
    </location>
</feature>
<evidence type="ECO:0000256" key="8">
    <source>
        <dbReference type="SAM" id="SignalP"/>
    </source>
</evidence>
<evidence type="ECO:0000256" key="1">
    <source>
        <dbReference type="ARBA" id="ARBA00004752"/>
    </source>
</evidence>
<feature type="domain" description="L,D-TPase catalytic" evidence="9">
    <location>
        <begin position="54"/>
        <end position="184"/>
    </location>
</feature>
<dbReference type="SUPFAM" id="SSF141523">
    <property type="entry name" value="L,D-transpeptidase catalytic domain-like"/>
    <property type="match status" value="1"/>
</dbReference>
<dbReference type="EMBL" id="FNAI01000014">
    <property type="protein sequence ID" value="SDF21292.1"/>
    <property type="molecule type" value="Genomic_DNA"/>
</dbReference>
<dbReference type="UniPathway" id="UPA00219"/>
<evidence type="ECO:0000313" key="10">
    <source>
        <dbReference type="EMBL" id="SDF21292.1"/>
    </source>
</evidence>
<evidence type="ECO:0000256" key="6">
    <source>
        <dbReference type="ARBA" id="ARBA00023316"/>
    </source>
</evidence>
<evidence type="ECO:0000256" key="3">
    <source>
        <dbReference type="ARBA" id="ARBA00022679"/>
    </source>
</evidence>
<dbReference type="Pfam" id="PF03734">
    <property type="entry name" value="YkuD"/>
    <property type="match status" value="1"/>
</dbReference>
<dbReference type="OrthoDB" id="9809748at2"/>
<evidence type="ECO:0000256" key="5">
    <source>
        <dbReference type="ARBA" id="ARBA00022984"/>
    </source>
</evidence>
<proteinExistence type="inferred from homology"/>
<dbReference type="STRING" id="1391627.SAMN05216464_11497"/>
<keyword evidence="6 7" id="KW-0961">Cell wall biogenesis/degradation</keyword>
<dbReference type="PANTHER" id="PTHR36699">
    <property type="entry name" value="LD-TRANSPEPTIDASE"/>
    <property type="match status" value="1"/>
</dbReference>
<dbReference type="InterPro" id="IPR005490">
    <property type="entry name" value="LD_TPept_cat_dom"/>
</dbReference>
<feature type="signal peptide" evidence="8">
    <location>
        <begin position="1"/>
        <end position="19"/>
    </location>
</feature>
<evidence type="ECO:0000313" key="11">
    <source>
        <dbReference type="Proteomes" id="UP000199072"/>
    </source>
</evidence>
<keyword evidence="4 7" id="KW-0133">Cell shape</keyword>
<reference evidence="10 11" key="1">
    <citation type="submission" date="2016-10" db="EMBL/GenBank/DDBJ databases">
        <authorList>
            <person name="de Groot N.N."/>
        </authorList>
    </citation>
    <scope>NUCLEOTIDE SEQUENCE [LARGE SCALE GENOMIC DNA]</scope>
    <source>
        <strain evidence="10 11">47C3B</strain>
    </source>
</reference>
<dbReference type="RefSeq" id="WP_091153760.1">
    <property type="nucleotide sequence ID" value="NZ_FNAI01000014.1"/>
</dbReference>
<organism evidence="10 11">
    <name type="scientific">Mucilaginibacter pineti</name>
    <dbReference type="NCBI Taxonomy" id="1391627"/>
    <lineage>
        <taxon>Bacteria</taxon>
        <taxon>Pseudomonadati</taxon>
        <taxon>Bacteroidota</taxon>
        <taxon>Sphingobacteriia</taxon>
        <taxon>Sphingobacteriales</taxon>
        <taxon>Sphingobacteriaceae</taxon>
        <taxon>Mucilaginibacter</taxon>
    </lineage>
</organism>
<keyword evidence="8" id="KW-0732">Signal</keyword>
<keyword evidence="11" id="KW-1185">Reference proteome</keyword>
<dbReference type="PANTHER" id="PTHR36699:SF1">
    <property type="entry name" value="L,D-TRANSPEPTIDASE YAFK-RELATED"/>
    <property type="match status" value="1"/>
</dbReference>